<evidence type="ECO:0000259" key="1">
    <source>
        <dbReference type="Pfam" id="PF07686"/>
    </source>
</evidence>
<dbReference type="SUPFAM" id="SSF48726">
    <property type="entry name" value="Immunoglobulin"/>
    <property type="match status" value="1"/>
</dbReference>
<evidence type="ECO:0000313" key="2">
    <source>
        <dbReference type="Ensembl" id="ENSMPUP00000012559.1"/>
    </source>
</evidence>
<dbReference type="PANTHER" id="PTHR23267">
    <property type="entry name" value="IMMUNOGLOBULIN LIGHT CHAIN"/>
    <property type="match status" value="1"/>
</dbReference>
<dbReference type="Ensembl" id="ENSMPUT00000012762.1">
    <property type="protein sequence ID" value="ENSMPUP00000012559.1"/>
    <property type="gene ID" value="ENSMPUG00000012653.1"/>
</dbReference>
<dbReference type="InterPro" id="IPR036179">
    <property type="entry name" value="Ig-like_dom_sf"/>
</dbReference>
<accession>M3YMK2</accession>
<dbReference type="InterPro" id="IPR013783">
    <property type="entry name" value="Ig-like_fold"/>
</dbReference>
<feature type="domain" description="Immunoglobulin V-set" evidence="1">
    <location>
        <begin position="13"/>
        <end position="96"/>
    </location>
</feature>
<dbReference type="EMBL" id="AEYP01065911">
    <property type="status" value="NOT_ANNOTATED_CDS"/>
    <property type="molecule type" value="Genomic_DNA"/>
</dbReference>
<protein>
    <recommendedName>
        <fullName evidence="1">Immunoglobulin V-set domain-containing protein</fullName>
    </recommendedName>
</protein>
<dbReference type="eggNOG" id="ENOG502S4P8">
    <property type="taxonomic scope" value="Eukaryota"/>
</dbReference>
<dbReference type="InParanoid" id="M3YMK2"/>
<dbReference type="GeneTree" id="ENSGT00940000153520"/>
<dbReference type="InterPro" id="IPR050150">
    <property type="entry name" value="IgV_Light_Chain"/>
</dbReference>
<sequence length="132" mass="14041">MFSVPNGASPATSPSAFPGSTARLTCTLSSGFSVDICYIHWYQQKSGSPPQFLLHYYSDSNKHQGSGIPRCFSGSKDASSKAMPLLISGLQFENEADSSYLIGHNGDSHIDTGRWGHGIETSTGSESCSMAI</sequence>
<dbReference type="InterPro" id="IPR013106">
    <property type="entry name" value="Ig_V-set"/>
</dbReference>
<dbReference type="AlphaFoldDB" id="M3YMK2"/>
<dbReference type="Gene3D" id="2.60.40.10">
    <property type="entry name" value="Immunoglobulins"/>
    <property type="match status" value="1"/>
</dbReference>
<organism evidence="2">
    <name type="scientific">Mustela putorius furo</name>
    <name type="common">European domestic ferret</name>
    <name type="synonym">Mustela furo</name>
    <dbReference type="NCBI Taxonomy" id="9669"/>
    <lineage>
        <taxon>Eukaryota</taxon>
        <taxon>Metazoa</taxon>
        <taxon>Chordata</taxon>
        <taxon>Craniata</taxon>
        <taxon>Vertebrata</taxon>
        <taxon>Euteleostomi</taxon>
        <taxon>Mammalia</taxon>
        <taxon>Eutheria</taxon>
        <taxon>Laurasiatheria</taxon>
        <taxon>Carnivora</taxon>
        <taxon>Caniformia</taxon>
        <taxon>Musteloidea</taxon>
        <taxon>Mustelidae</taxon>
        <taxon>Mustelinae</taxon>
        <taxon>Mustela</taxon>
    </lineage>
</organism>
<proteinExistence type="predicted"/>
<reference evidence="2" key="1">
    <citation type="submission" date="2024-06" db="UniProtKB">
        <authorList>
            <consortium name="Ensembl"/>
        </authorList>
    </citation>
    <scope>IDENTIFICATION</scope>
</reference>
<dbReference type="Pfam" id="PF07686">
    <property type="entry name" value="V-set"/>
    <property type="match status" value="1"/>
</dbReference>
<dbReference type="HOGENOM" id="CLU_077975_4_0_1"/>
<name>M3YMK2_MUSPF</name>